<feature type="compositionally biased region" description="Low complexity" evidence="1">
    <location>
        <begin position="233"/>
        <end position="245"/>
    </location>
</feature>
<name>A0ABX2ZUI9_9BACI</name>
<keyword evidence="3" id="KW-1185">Reference proteome</keyword>
<reference evidence="2 3" key="1">
    <citation type="submission" date="2016-07" db="EMBL/GenBank/DDBJ databases">
        <authorList>
            <person name="Townsley L."/>
            <person name="Shank E.A."/>
        </authorList>
    </citation>
    <scope>NUCLEOTIDE SEQUENCE [LARGE SCALE GENOMIC DNA]</scope>
    <source>
        <strain evidence="2 3">CH01</strain>
    </source>
</reference>
<evidence type="ECO:0000313" key="2">
    <source>
        <dbReference type="EMBL" id="ODG93470.1"/>
    </source>
</evidence>
<organism evidence="2 3">
    <name type="scientific">Gottfriedia luciferensis</name>
    <dbReference type="NCBI Taxonomy" id="178774"/>
    <lineage>
        <taxon>Bacteria</taxon>
        <taxon>Bacillati</taxon>
        <taxon>Bacillota</taxon>
        <taxon>Bacilli</taxon>
        <taxon>Bacillales</taxon>
        <taxon>Bacillaceae</taxon>
        <taxon>Gottfriedia</taxon>
    </lineage>
</organism>
<proteinExistence type="predicted"/>
<dbReference type="EMBL" id="MDKC01000002">
    <property type="protein sequence ID" value="ODG93470.1"/>
    <property type="molecule type" value="Genomic_DNA"/>
</dbReference>
<sequence length="316" mass="36211">MKKFFGRFFKKNLKNDNAYYKDLSIQFNINDLKVNSNFADLTLVSRLENAWKMDFLANVKERVIEKEGWSSEKYSFIERELKRFFLMAAIFENIQMYSQEVDKIWHEMILFTKSYPNFCKTFCGEMIHHEPNVHKDDVTITDRSDARAVFNLLYNTLFETTSVNTYMLGNLFVNYKNTKVQEYLSSKTIQTKSFVSHLNSQTKNNFLNEFARIQKNLVEKENEEARTKHLSQKSFPSSTNRSSTSKKSDDGHINSAFLATNTFFALNESTNDGSNNSDSQHHNTHSSCSSSSHSSCSSSSHSSCSSSSCSSSGCSS</sequence>
<feature type="region of interest" description="Disordered" evidence="1">
    <location>
        <begin position="221"/>
        <end position="251"/>
    </location>
</feature>
<accession>A0ABX2ZUI9</accession>
<feature type="compositionally biased region" description="Polar residues" evidence="1">
    <location>
        <begin position="269"/>
        <end position="278"/>
    </location>
</feature>
<feature type="region of interest" description="Disordered" evidence="1">
    <location>
        <begin position="269"/>
        <end position="316"/>
    </location>
</feature>
<gene>
    <name evidence="2" type="ORF">BED47_04085</name>
</gene>
<dbReference type="RefSeq" id="WP_069032533.1">
    <property type="nucleotide sequence ID" value="NZ_MDKC01000002.1"/>
</dbReference>
<dbReference type="Proteomes" id="UP000094580">
    <property type="component" value="Unassembled WGS sequence"/>
</dbReference>
<feature type="compositionally biased region" description="Low complexity" evidence="1">
    <location>
        <begin position="285"/>
        <end position="316"/>
    </location>
</feature>
<protein>
    <submittedName>
        <fullName evidence="2">Uncharacterized protein</fullName>
    </submittedName>
</protein>
<evidence type="ECO:0000256" key="1">
    <source>
        <dbReference type="SAM" id="MobiDB-lite"/>
    </source>
</evidence>
<comment type="caution">
    <text evidence="2">The sequence shown here is derived from an EMBL/GenBank/DDBJ whole genome shotgun (WGS) entry which is preliminary data.</text>
</comment>
<evidence type="ECO:0000313" key="3">
    <source>
        <dbReference type="Proteomes" id="UP000094580"/>
    </source>
</evidence>